<dbReference type="GO" id="GO:0005826">
    <property type="term" value="C:actomyosin contractile ring"/>
    <property type="evidence" value="ECO:0007669"/>
    <property type="project" value="TreeGrafter"/>
</dbReference>
<dbReference type="GO" id="GO:0000915">
    <property type="term" value="P:actomyosin contractile ring assembly"/>
    <property type="evidence" value="ECO:0007669"/>
    <property type="project" value="TreeGrafter"/>
</dbReference>
<feature type="region of interest" description="Disordered" evidence="2">
    <location>
        <begin position="736"/>
        <end position="838"/>
    </location>
</feature>
<dbReference type="GO" id="GO:0031106">
    <property type="term" value="P:septin ring organization"/>
    <property type="evidence" value="ECO:0007669"/>
    <property type="project" value="TreeGrafter"/>
</dbReference>
<dbReference type="Gene3D" id="2.30.29.30">
    <property type="entry name" value="Pleckstrin-homology domain (PH domain)/Phosphotyrosine-binding domain (PTB)"/>
    <property type="match status" value="1"/>
</dbReference>
<dbReference type="InterPro" id="IPR011993">
    <property type="entry name" value="PH-like_dom_sf"/>
</dbReference>
<reference evidence="4" key="1">
    <citation type="submission" date="2021-07" db="EMBL/GenBank/DDBJ databases">
        <authorList>
            <person name="Catto M.A."/>
            <person name="Jacobson A."/>
            <person name="Kennedy G."/>
            <person name="Labadie P."/>
            <person name="Hunt B.G."/>
            <person name="Srinivasan R."/>
        </authorList>
    </citation>
    <scope>NUCLEOTIDE SEQUENCE</scope>
    <source>
        <strain evidence="4">PL_HMW_Pooled</strain>
        <tissue evidence="4">Head</tissue>
    </source>
</reference>
<dbReference type="Pfam" id="PF00169">
    <property type="entry name" value="PH"/>
    <property type="match status" value="1"/>
</dbReference>
<dbReference type="InterPro" id="IPR051364">
    <property type="entry name" value="Cytokinesis/Rho-signaling"/>
</dbReference>
<feature type="compositionally biased region" description="Polar residues" evidence="2">
    <location>
        <begin position="851"/>
        <end position="868"/>
    </location>
</feature>
<feature type="region of interest" description="Disordered" evidence="2">
    <location>
        <begin position="395"/>
        <end position="462"/>
    </location>
</feature>
<reference evidence="4" key="2">
    <citation type="journal article" date="2023" name="BMC Genomics">
        <title>Pest status, molecular evolution, and epigenetic factors derived from the genome assembly of Frankliniella fusca, a thysanopteran phytovirus vector.</title>
        <authorList>
            <person name="Catto M.A."/>
            <person name="Labadie P.E."/>
            <person name="Jacobson A.L."/>
            <person name="Kennedy G.G."/>
            <person name="Srinivasan R."/>
            <person name="Hunt B.G."/>
        </authorList>
    </citation>
    <scope>NUCLEOTIDE SEQUENCE</scope>
    <source>
        <strain evidence="4">PL_HMW_Pooled</strain>
    </source>
</reference>
<feature type="compositionally biased region" description="Polar residues" evidence="2">
    <location>
        <begin position="736"/>
        <end position="752"/>
    </location>
</feature>
<evidence type="ECO:0000313" key="5">
    <source>
        <dbReference type="Proteomes" id="UP001219518"/>
    </source>
</evidence>
<dbReference type="InterPro" id="IPR031970">
    <property type="entry name" value="Anillin_N"/>
</dbReference>
<dbReference type="Proteomes" id="UP001219518">
    <property type="component" value="Unassembled WGS sequence"/>
</dbReference>
<dbReference type="Pfam" id="PF08174">
    <property type="entry name" value="Anillin"/>
    <property type="match status" value="1"/>
</dbReference>
<evidence type="ECO:0000256" key="1">
    <source>
        <dbReference type="ARBA" id="ARBA00023054"/>
    </source>
</evidence>
<proteinExistence type="predicted"/>
<feature type="domain" description="PH" evidence="3">
    <location>
        <begin position="1154"/>
        <end position="1278"/>
    </location>
</feature>
<evidence type="ECO:0000259" key="3">
    <source>
        <dbReference type="PROSITE" id="PS50003"/>
    </source>
</evidence>
<feature type="region of interest" description="Disordered" evidence="2">
    <location>
        <begin position="1075"/>
        <end position="1104"/>
    </location>
</feature>
<dbReference type="Pfam" id="PF16018">
    <property type="entry name" value="Anillin_N"/>
    <property type="match status" value="1"/>
</dbReference>
<protein>
    <submittedName>
        <fullName evidence="4">Anillin</fullName>
    </submittedName>
</protein>
<organism evidence="4 5">
    <name type="scientific">Frankliniella fusca</name>
    <dbReference type="NCBI Taxonomy" id="407009"/>
    <lineage>
        <taxon>Eukaryota</taxon>
        <taxon>Metazoa</taxon>
        <taxon>Ecdysozoa</taxon>
        <taxon>Arthropoda</taxon>
        <taxon>Hexapoda</taxon>
        <taxon>Insecta</taxon>
        <taxon>Pterygota</taxon>
        <taxon>Neoptera</taxon>
        <taxon>Paraneoptera</taxon>
        <taxon>Thysanoptera</taxon>
        <taxon>Terebrantia</taxon>
        <taxon>Thripoidea</taxon>
        <taxon>Thripidae</taxon>
        <taxon>Frankliniella</taxon>
    </lineage>
</organism>
<feature type="compositionally biased region" description="Polar residues" evidence="2">
    <location>
        <begin position="605"/>
        <end position="617"/>
    </location>
</feature>
<accession>A0AAE1H9B1</accession>
<dbReference type="PANTHER" id="PTHR21538:SF23">
    <property type="entry name" value="ANILLIN"/>
    <property type="match status" value="1"/>
</dbReference>
<gene>
    <name evidence="4" type="ORF">KUF71_006801</name>
</gene>
<feature type="region of interest" description="Disordered" evidence="2">
    <location>
        <begin position="851"/>
        <end position="882"/>
    </location>
</feature>
<sequence>MDAFTQRMLERAQARREKLDKQLNSIGEQPTSKKRAPLIENNQPVNDLDFKSKCGSPSPTKSSLAAKKISAASPQRTSTSGRRFSKSPRKEATPPPPAQHSSETETDEDERGTQTDSDSERELVSDASNFQGKESKETSGGDGGAAITDQVRSRLKRLGALYSESEQLSSPIHRTESNFSAEPVSRITRNTSATRSARLAALANTINEWEDDLSHPSVATASARVKASDSSLNKPVTRFHAAGRKRKSVDRSELQPTVNSPVKNLGTPIKNSSSSRLPGLKATRKSGDGCSPKGKIPTEVTSPTKQLQWDKAMLDSLESQGFTRSTSNSRLIYDFEEGSKDSSINSEGLQSLEEEEDESLPRSPLRKDVSSPVKNFNKFTSPSCSPIVMGVAQLRNNSSPLKHAPGSPKRGLASPTKPQFKVSLKPVNIDESHPEGSVLQRAAKYESDATSPSKRMARDPAELPLSERMALFEKNKGPLLVPKVPFSTPMPAKLLREAEPASHQTRKSPHQNGTRKSPPKPVTSSCPPIKESVVNLPKSPSKVSTTIKQNIEESGVLRRLQLFEAGRVGLEESPSRPQNQAVAERRKEMEMLASRWNRNKEMATDETSSPKPKTQASPLKASHNVPKVPGTPPPPPPMPALTPSPTKKVSPRRSPRRPPTQEGYPGLTEVKRIKVSPPKPGHLYPSLSDVEATTETEEHSSGEHSYEDAESSLELGPADNSFGKDILEAAEKVHSSYLSQKDSMDDVSTTESAVLRDMDDFLDEALEDSSDEEHKVSPPKKSCTTPSKKSDSFHFKTCIQEPAPEPILERKSPRRASTKYRAPPPPVTPSSSNEEQQLPLMHTVSFYRKQQNMTPRTPARQVQTQGSPDKTLGSHDQENKEHERNLVELRVRNLLDEVSKQQTVISQASQALNLCNATVEFSGSAEQVEGERLLLLSTHKRQAALNEIQRLKVEGTLCPQNPSGHDLSNFSEHGTLHIKEITLPVKRDFVRSIAAEDNSHHFVCLAKCQDVVLATSVLSIANTRDLQGGQTLRFTSSLTLPDLYSNFRVSLEIYTMTCRKEVLPHDVKYHINKKDTKHRMTPKKQKQDSHLLRPPIQSPAGPGAVRSPQFSLIGYVIFSLREIQRTSFTLNKVPYTSPLEGSVQLRLTCDLSLDIEHRGFLTMYEVVSGYGAWHRRWCLLKGEMLSYWKYPDHEKTEIPIGSIDLRSCITEHVGLVTRDLCARLNTFLLETSRPAKPTDEDSLDLVCKGDVTHVRHLLSADTREERVDWCNQLNKALTVIRAWGKKTDL</sequence>
<feature type="compositionally biased region" description="Basic and acidic residues" evidence="2">
    <location>
        <begin position="872"/>
        <end position="882"/>
    </location>
</feature>
<feature type="compositionally biased region" description="Polar residues" evidence="2">
    <location>
        <begin position="164"/>
        <end position="180"/>
    </location>
</feature>
<dbReference type="PANTHER" id="PTHR21538">
    <property type="entry name" value="ANILLIN/RHOTEKIN RTKN"/>
    <property type="match status" value="1"/>
</dbReference>
<evidence type="ECO:0000313" key="4">
    <source>
        <dbReference type="EMBL" id="KAK3917217.1"/>
    </source>
</evidence>
<dbReference type="SUPFAM" id="SSF50729">
    <property type="entry name" value="PH domain-like"/>
    <property type="match status" value="1"/>
</dbReference>
<feature type="compositionally biased region" description="Basic and acidic residues" evidence="2">
    <location>
        <begin position="696"/>
        <end position="707"/>
    </location>
</feature>
<evidence type="ECO:0000256" key="2">
    <source>
        <dbReference type="SAM" id="MobiDB-lite"/>
    </source>
</evidence>
<dbReference type="CDD" id="cd01263">
    <property type="entry name" value="PH_anillin"/>
    <property type="match status" value="1"/>
</dbReference>
<dbReference type="GO" id="GO:0000281">
    <property type="term" value="P:mitotic cytokinesis"/>
    <property type="evidence" value="ECO:0007669"/>
    <property type="project" value="TreeGrafter"/>
</dbReference>
<feature type="region of interest" description="Disordered" evidence="2">
    <location>
        <begin position="338"/>
        <end position="376"/>
    </location>
</feature>
<feature type="region of interest" description="Disordered" evidence="2">
    <location>
        <begin position="1"/>
        <end position="150"/>
    </location>
</feature>
<dbReference type="InterPro" id="IPR037840">
    <property type="entry name" value="PH_Anillin"/>
</dbReference>
<feature type="compositionally biased region" description="Low complexity" evidence="2">
    <location>
        <begin position="61"/>
        <end position="73"/>
    </location>
</feature>
<comment type="caution">
    <text evidence="4">The sequence shown here is derived from an EMBL/GenBank/DDBJ whole genome shotgun (WGS) entry which is preliminary data.</text>
</comment>
<feature type="compositionally biased region" description="Pro residues" evidence="2">
    <location>
        <begin position="629"/>
        <end position="642"/>
    </location>
</feature>
<dbReference type="SMART" id="SM00233">
    <property type="entry name" value="PH"/>
    <property type="match status" value="1"/>
</dbReference>
<name>A0AAE1H9B1_9NEOP</name>
<feature type="region of interest" description="Disordered" evidence="2">
    <location>
        <begin position="479"/>
        <end position="724"/>
    </location>
</feature>
<dbReference type="InterPro" id="IPR001849">
    <property type="entry name" value="PH_domain"/>
</dbReference>
<feature type="compositionally biased region" description="Basic and acidic residues" evidence="2">
    <location>
        <begin position="8"/>
        <end position="21"/>
    </location>
</feature>
<dbReference type="EMBL" id="JAHWGI010000700">
    <property type="protein sequence ID" value="KAK3917217.1"/>
    <property type="molecule type" value="Genomic_DNA"/>
</dbReference>
<feature type="compositionally biased region" description="Basic residues" evidence="2">
    <location>
        <begin position="1075"/>
        <end position="1084"/>
    </location>
</feature>
<feature type="region of interest" description="Disordered" evidence="2">
    <location>
        <begin position="164"/>
        <end position="184"/>
    </location>
</feature>
<dbReference type="PROSITE" id="PS50003">
    <property type="entry name" value="PH_DOMAIN"/>
    <property type="match status" value="1"/>
</dbReference>
<dbReference type="FunFam" id="2.30.29.30:FF:000111">
    <property type="entry name" value="anillin isoform X1"/>
    <property type="match status" value="1"/>
</dbReference>
<keyword evidence="1" id="KW-0175">Coiled coil</keyword>
<feature type="region of interest" description="Disordered" evidence="2">
    <location>
        <begin position="241"/>
        <end position="306"/>
    </location>
</feature>
<feature type="compositionally biased region" description="Acidic residues" evidence="2">
    <location>
        <begin position="760"/>
        <end position="771"/>
    </location>
</feature>
<keyword evidence="5" id="KW-1185">Reference proteome</keyword>
<dbReference type="InterPro" id="IPR012966">
    <property type="entry name" value="AHD"/>
</dbReference>